<evidence type="ECO:0000256" key="1">
    <source>
        <dbReference type="SAM" id="Phobius"/>
    </source>
</evidence>
<dbReference type="Pfam" id="PF09560">
    <property type="entry name" value="Spore_YunB"/>
    <property type="match status" value="1"/>
</dbReference>
<evidence type="ECO:0000313" key="3">
    <source>
        <dbReference type="Proteomes" id="UP000053681"/>
    </source>
</evidence>
<dbReference type="RefSeq" id="WP_025909427.1">
    <property type="nucleotide sequence ID" value="NZ_KQ758655.1"/>
</dbReference>
<protein>
    <submittedName>
        <fullName evidence="2">Sporulation protein YunB</fullName>
    </submittedName>
</protein>
<feature type="transmembrane region" description="Helical" evidence="1">
    <location>
        <begin position="16"/>
        <end position="38"/>
    </location>
</feature>
<comment type="caution">
    <text evidence="2">The sequence shown here is derived from an EMBL/GenBank/DDBJ whole genome shotgun (WGS) entry which is preliminary data.</text>
</comment>
<dbReference type="Proteomes" id="UP000053681">
    <property type="component" value="Unassembled WGS sequence"/>
</dbReference>
<dbReference type="InterPro" id="IPR014197">
    <property type="entry name" value="Sporulation_prot_YunB"/>
</dbReference>
<dbReference type="EMBL" id="LNQP01000040">
    <property type="protein sequence ID" value="KSU87603.1"/>
    <property type="molecule type" value="Genomic_DNA"/>
</dbReference>
<organism evidence="2 3">
    <name type="scientific">Priestia veravalensis</name>
    <dbReference type="NCBI Taxonomy" id="1414648"/>
    <lineage>
        <taxon>Bacteria</taxon>
        <taxon>Bacillati</taxon>
        <taxon>Bacillota</taxon>
        <taxon>Bacilli</taxon>
        <taxon>Bacillales</taxon>
        <taxon>Bacillaceae</taxon>
        <taxon>Priestia</taxon>
    </lineage>
</organism>
<keyword evidence="1" id="KW-0812">Transmembrane</keyword>
<keyword evidence="1" id="KW-1133">Transmembrane helix</keyword>
<dbReference type="PIRSF" id="PIRSF021383">
    <property type="entry name" value="YunB"/>
    <property type="match status" value="1"/>
</dbReference>
<reference evidence="2 3" key="1">
    <citation type="submission" date="2015-11" db="EMBL/GenBank/DDBJ databases">
        <title>Bacillus caseinolyticus sp nov.</title>
        <authorList>
            <person name="Dastager S.G."/>
            <person name="Mawlankar R."/>
        </authorList>
    </citation>
    <scope>NUCLEOTIDE SEQUENCE [LARGE SCALE GENOMIC DNA]</scope>
    <source>
        <strain evidence="2 3">SGD-V-76</strain>
    </source>
</reference>
<keyword evidence="3" id="KW-1185">Reference proteome</keyword>
<accession>A0A0V8JKN0</accession>
<evidence type="ECO:0000313" key="2">
    <source>
        <dbReference type="EMBL" id="KSU87603.1"/>
    </source>
</evidence>
<keyword evidence="1" id="KW-0472">Membrane</keyword>
<dbReference type="NCBIfam" id="TIGR02832">
    <property type="entry name" value="spo_yunB"/>
    <property type="match status" value="1"/>
</dbReference>
<gene>
    <name evidence="2" type="ORF">AS180_12290</name>
</gene>
<name>A0A0V8JKN0_9BACI</name>
<sequence length="251" mass="27592">MIRVRRRVLKKGPIPFRYVVLLTIVFFLLSTGAGIWLINRGIEPTLMKYAEAQTKEIATLVINKAVNKQVVDQLDVNDIIKTESTPDGQVAKIDTAVVNRIRAQTTSLVQANLREAEKGNLEELEIPTDINIEPDEKLRQRGIVYQVPLGQATNNALLGNLGPLIPVKFHAIGDVQSDVVRKIEEYGINGAFLEISIEVQVNVQVIIPFATKQTTVQATVPVGMAMIPGNVPDYFNGGTNSASPSIELKKK</sequence>
<dbReference type="AlphaFoldDB" id="A0A0V8JKN0"/>
<proteinExistence type="predicted"/>